<keyword evidence="1 5" id="KW-0378">Hydrolase</keyword>
<comment type="caution">
    <text evidence="5">The sequence shown here is derived from an EMBL/GenBank/DDBJ whole genome shotgun (WGS) entry which is preliminary data.</text>
</comment>
<accession>A0ABT5V7K1</accession>
<dbReference type="PANTHER" id="PTHR10357">
    <property type="entry name" value="ALPHA-AMYLASE FAMILY MEMBER"/>
    <property type="match status" value="1"/>
</dbReference>
<evidence type="ECO:0000313" key="5">
    <source>
        <dbReference type="EMBL" id="MDE1656933.1"/>
    </source>
</evidence>
<dbReference type="InterPro" id="IPR006047">
    <property type="entry name" value="GH13_cat_dom"/>
</dbReference>
<reference evidence="5 6" key="1">
    <citation type="submission" date="2023-02" db="EMBL/GenBank/DDBJ databases">
        <title>Defining the Infant Male Urobiome and Moving Towards Mechanisms in Urobiome Research.</title>
        <authorList>
            <person name="Reasoner S."/>
            <person name="Flores V."/>
            <person name="Van Horn G."/>
            <person name="Morales G."/>
            <person name="Peard L."/>
            <person name="Abelson B."/>
            <person name="Manuel C."/>
            <person name="Lee J."/>
            <person name="Baker B."/>
            <person name="Williams T."/>
            <person name="Schmitz J."/>
            <person name="Clayton D."/>
            <person name="Hadjifrangiskou M."/>
        </authorList>
    </citation>
    <scope>NUCLEOTIDE SEQUENCE [LARGE SCALE GENOMIC DNA]</scope>
    <source>
        <strain evidence="5 6">AS1053</strain>
    </source>
</reference>
<feature type="region of interest" description="Disordered" evidence="3">
    <location>
        <begin position="411"/>
        <end position="440"/>
    </location>
</feature>
<dbReference type="Gene3D" id="3.20.20.80">
    <property type="entry name" value="Glycosidases"/>
    <property type="match status" value="1"/>
</dbReference>
<dbReference type="GO" id="GO:0016787">
    <property type="term" value="F:hydrolase activity"/>
    <property type="evidence" value="ECO:0007669"/>
    <property type="project" value="UniProtKB-KW"/>
</dbReference>
<proteinExistence type="predicted"/>
<keyword evidence="2" id="KW-0326">Glycosidase</keyword>
<evidence type="ECO:0000256" key="1">
    <source>
        <dbReference type="ARBA" id="ARBA00022801"/>
    </source>
</evidence>
<dbReference type="SUPFAM" id="SSF51445">
    <property type="entry name" value="(Trans)glycosidases"/>
    <property type="match status" value="1"/>
</dbReference>
<dbReference type="InterPro" id="IPR017853">
    <property type="entry name" value="GH"/>
</dbReference>
<dbReference type="Pfam" id="PF00128">
    <property type="entry name" value="Alpha-amylase"/>
    <property type="match status" value="1"/>
</dbReference>
<dbReference type="SMART" id="SM00642">
    <property type="entry name" value="Aamy"/>
    <property type="match status" value="1"/>
</dbReference>
<evidence type="ECO:0000256" key="2">
    <source>
        <dbReference type="ARBA" id="ARBA00023295"/>
    </source>
</evidence>
<name>A0ABT5V7K1_9ACTO</name>
<dbReference type="EMBL" id="JARBHI010000019">
    <property type="protein sequence ID" value="MDE1656933.1"/>
    <property type="molecule type" value="Genomic_DNA"/>
</dbReference>
<organism evidence="5 6">
    <name type="scientific">Actinotignum sanguinis</name>
    <dbReference type="NCBI Taxonomy" id="1445614"/>
    <lineage>
        <taxon>Bacteria</taxon>
        <taxon>Bacillati</taxon>
        <taxon>Actinomycetota</taxon>
        <taxon>Actinomycetes</taxon>
        <taxon>Actinomycetales</taxon>
        <taxon>Actinomycetaceae</taxon>
        <taxon>Actinotignum</taxon>
    </lineage>
</organism>
<evidence type="ECO:0000256" key="3">
    <source>
        <dbReference type="SAM" id="MobiDB-lite"/>
    </source>
</evidence>
<protein>
    <submittedName>
        <fullName evidence="5">Alpha-amylase family glycosyl hydrolase</fullName>
    </submittedName>
</protein>
<evidence type="ECO:0000313" key="6">
    <source>
        <dbReference type="Proteomes" id="UP001219297"/>
    </source>
</evidence>
<feature type="compositionally biased region" description="Low complexity" evidence="3">
    <location>
        <begin position="411"/>
        <end position="431"/>
    </location>
</feature>
<keyword evidence="6" id="KW-1185">Reference proteome</keyword>
<gene>
    <name evidence="5" type="ORF">PWJ81_07610</name>
</gene>
<dbReference type="RefSeq" id="WP_274734321.1">
    <property type="nucleotide sequence ID" value="NZ_CAMXYX010000037.1"/>
</dbReference>
<dbReference type="GeneID" id="83609203"/>
<feature type="domain" description="Glycosyl hydrolase family 13 catalytic" evidence="4">
    <location>
        <begin position="6"/>
        <end position="348"/>
    </location>
</feature>
<evidence type="ECO:0000259" key="4">
    <source>
        <dbReference type="SMART" id="SM00642"/>
    </source>
</evidence>
<dbReference type="Proteomes" id="UP001219297">
    <property type="component" value="Unassembled WGS sequence"/>
</dbReference>
<sequence>MSQLDTIWWQVFALGACGAPIREGHNPLTAAGEIPEATPGEHRLRALDPWLDYLIELGANGLLLTPIFASVSHGYDTLDHFRLDPRLGDNADITHLIEEAHRRGIRVLFDGVFNHISRFHPQVEELGLRTESGDFHTWEGHGDLITLDHSSPHVRELVREVMEFWLERGIDGWRLDVAYAVPTDFWAEVLGKVRERFPEALFLGEVIHGDYSDFVARSRVDTLTQYELWASIRQSIASRNFWELDWNLGRHAQFCEHFIPNTFIGNHDVERIATAVGPAGAVLAAAVLFTVPGMPSIYYGDEQGFTGTKLEGFSADDQLRPPLPERPEQLSDLGAGIYSAYRALIALRRTHPWLTRARLEVTGKDNTWIEYRVWEREHDDAAPGGVDSGQPAELRVRLDLEPHPRVRITGVAAGTAGASATGDSNSGAGDATTTAGNPGGEVELFFWHADAESGE</sequence>
<dbReference type="PANTHER" id="PTHR10357:SF210">
    <property type="entry name" value="MALTODEXTRIN GLUCOSIDASE"/>
    <property type="match status" value="1"/>
</dbReference>